<gene>
    <name evidence="1" type="ORF">BOH66_08350</name>
</gene>
<name>A0A1P8U816_9MICO</name>
<dbReference type="KEGG" id="maur:BOH66_08350"/>
<dbReference type="STRING" id="36805.BOH66_08350"/>
<proteinExistence type="predicted"/>
<evidence type="ECO:0000313" key="1">
    <source>
        <dbReference type="EMBL" id="APZ34251.1"/>
    </source>
</evidence>
<dbReference type="EMBL" id="CP018762">
    <property type="protein sequence ID" value="APZ34251.1"/>
    <property type="molecule type" value="Genomic_DNA"/>
</dbReference>
<dbReference type="AlphaFoldDB" id="A0A1P8U816"/>
<protein>
    <submittedName>
        <fullName evidence="1">Uncharacterized protein</fullName>
    </submittedName>
</protein>
<dbReference type="RefSeq" id="WP_076690565.1">
    <property type="nucleotide sequence ID" value="NZ_CP018762.1"/>
</dbReference>
<sequence length="274" mass="30672">MSEHEPHMTAEARPSPERARPDWRRLVVARDRFLTPIADGIAQATAEGEEIDEGTARCIAHALGRAYGPGSALATFGRTGEGNYLSLRDEYLDLYGDEQADAVTKEMIDWLGTYLVQKENTGSGRRFMNEHLPPKLDQLLVRTSVRVGDGRFIVNVPASWHSGHEDELIELLTTLQLDQDEALQAFLSLPDVSVGTDDIMESFHEAFAGTFQSEEAALRALSPLEDWQTSLADWCIDNGLEPEALDWNYEPLMARLREVYDVVEGKEALHVFNK</sequence>
<keyword evidence="2" id="KW-1185">Reference proteome</keyword>
<dbReference type="Proteomes" id="UP000187185">
    <property type="component" value="Chromosome"/>
</dbReference>
<reference evidence="1 2" key="1">
    <citation type="submission" date="2016-12" db="EMBL/GenBank/DDBJ databases">
        <title>Complete genome sequence of Microbacterium aurum KACC 15219.</title>
        <authorList>
            <person name="Jung Y."/>
            <person name="Shin J.-H."/>
            <person name="Lee Y.-J."/>
            <person name="Yi H."/>
            <person name="Bahn Y.-S."/>
            <person name="Kim J.F."/>
            <person name="Lee D.-W."/>
        </authorList>
    </citation>
    <scope>NUCLEOTIDE SEQUENCE [LARGE SCALE GENOMIC DNA]</scope>
    <source>
        <strain evidence="1 2">KACC 15219</strain>
    </source>
</reference>
<evidence type="ECO:0000313" key="2">
    <source>
        <dbReference type="Proteomes" id="UP000187185"/>
    </source>
</evidence>
<dbReference type="OrthoDB" id="5051226at2"/>
<organism evidence="1 2">
    <name type="scientific">Microbacterium aurum</name>
    <dbReference type="NCBI Taxonomy" id="36805"/>
    <lineage>
        <taxon>Bacteria</taxon>
        <taxon>Bacillati</taxon>
        <taxon>Actinomycetota</taxon>
        <taxon>Actinomycetes</taxon>
        <taxon>Micrococcales</taxon>
        <taxon>Microbacteriaceae</taxon>
        <taxon>Microbacterium</taxon>
    </lineage>
</organism>
<accession>A0A1P8U816</accession>